<evidence type="ECO:0000256" key="6">
    <source>
        <dbReference type="PROSITE-ProRule" id="PRU00433"/>
    </source>
</evidence>
<dbReference type="Proteomes" id="UP001596143">
    <property type="component" value="Unassembled WGS sequence"/>
</dbReference>
<keyword evidence="5 6" id="KW-0408">Iron</keyword>
<keyword evidence="1" id="KW-0813">Transport</keyword>
<dbReference type="InterPro" id="IPR051811">
    <property type="entry name" value="Cytochrome_c550/c551-like"/>
</dbReference>
<dbReference type="InterPro" id="IPR012218">
    <property type="entry name" value="Cyt_c_BACSU-c550-type"/>
</dbReference>
<keyword evidence="7" id="KW-1133">Transmembrane helix</keyword>
<evidence type="ECO:0000313" key="9">
    <source>
        <dbReference type="EMBL" id="MFC5629721.1"/>
    </source>
</evidence>
<evidence type="ECO:0000256" key="4">
    <source>
        <dbReference type="ARBA" id="ARBA00022982"/>
    </source>
</evidence>
<sequence>MKGKPLIPFFLIAMLGLMLTLGLSLIGVYQQADDGEEDPASMDPVEYGEELVNSNCISCHGENLEGASGPAIADVGSRLSEEEIIDISVNGIGSMPAGIANPEEAQAIAQYLLSLEE</sequence>
<keyword evidence="10" id="KW-1185">Reference proteome</keyword>
<evidence type="ECO:0000256" key="5">
    <source>
        <dbReference type="ARBA" id="ARBA00023004"/>
    </source>
</evidence>
<evidence type="ECO:0000256" key="3">
    <source>
        <dbReference type="ARBA" id="ARBA00022723"/>
    </source>
</evidence>
<feature type="domain" description="Cytochrome c" evidence="8">
    <location>
        <begin position="43"/>
        <end position="116"/>
    </location>
</feature>
<dbReference type="SUPFAM" id="SSF46626">
    <property type="entry name" value="Cytochrome c"/>
    <property type="match status" value="1"/>
</dbReference>
<keyword evidence="3 6" id="KW-0479">Metal-binding</keyword>
<accession>A0ABW0U8B3</accession>
<organism evidence="9 10">
    <name type="scientific">Aliibacillus thermotolerans</name>
    <dbReference type="NCBI Taxonomy" id="1834418"/>
    <lineage>
        <taxon>Bacteria</taxon>
        <taxon>Bacillati</taxon>
        <taxon>Bacillota</taxon>
        <taxon>Bacilli</taxon>
        <taxon>Bacillales</taxon>
        <taxon>Bacillaceae</taxon>
        <taxon>Aliibacillus</taxon>
    </lineage>
</organism>
<dbReference type="PROSITE" id="PS51007">
    <property type="entry name" value="CYTC"/>
    <property type="match status" value="1"/>
</dbReference>
<dbReference type="InterPro" id="IPR009056">
    <property type="entry name" value="Cyt_c-like_dom"/>
</dbReference>
<dbReference type="InterPro" id="IPR036909">
    <property type="entry name" value="Cyt_c-like_dom_sf"/>
</dbReference>
<keyword evidence="2 6" id="KW-0349">Heme</keyword>
<feature type="transmembrane region" description="Helical" evidence="7">
    <location>
        <begin position="6"/>
        <end position="29"/>
    </location>
</feature>
<comment type="caution">
    <text evidence="9">The sequence shown here is derived from an EMBL/GenBank/DDBJ whole genome shotgun (WGS) entry which is preliminary data.</text>
</comment>
<keyword evidence="7" id="KW-0812">Transmembrane</keyword>
<keyword evidence="4" id="KW-0249">Electron transport</keyword>
<name>A0ABW0U8B3_9BACI</name>
<dbReference type="PANTHER" id="PTHR37823:SF4">
    <property type="entry name" value="MENAQUINOL-CYTOCHROME C REDUCTASE CYTOCHROME B_C SUBUNIT"/>
    <property type="match status" value="1"/>
</dbReference>
<evidence type="ECO:0000259" key="8">
    <source>
        <dbReference type="PROSITE" id="PS51007"/>
    </source>
</evidence>
<gene>
    <name evidence="9" type="ORF">ACFPTR_12775</name>
</gene>
<proteinExistence type="predicted"/>
<dbReference type="Gene3D" id="1.10.760.10">
    <property type="entry name" value="Cytochrome c-like domain"/>
    <property type="match status" value="1"/>
</dbReference>
<reference evidence="10" key="1">
    <citation type="journal article" date="2019" name="Int. J. Syst. Evol. Microbiol.">
        <title>The Global Catalogue of Microorganisms (GCM) 10K type strain sequencing project: providing services to taxonomists for standard genome sequencing and annotation.</title>
        <authorList>
            <consortium name="The Broad Institute Genomics Platform"/>
            <consortium name="The Broad Institute Genome Sequencing Center for Infectious Disease"/>
            <person name="Wu L."/>
            <person name="Ma J."/>
        </authorList>
    </citation>
    <scope>NUCLEOTIDE SEQUENCE [LARGE SCALE GENOMIC DNA]</scope>
    <source>
        <strain evidence="10">CGMCC 1.15790</strain>
    </source>
</reference>
<evidence type="ECO:0000256" key="7">
    <source>
        <dbReference type="SAM" id="Phobius"/>
    </source>
</evidence>
<dbReference type="RefSeq" id="WP_270898116.1">
    <property type="nucleotide sequence ID" value="NZ_JBHSPF010000068.1"/>
</dbReference>
<protein>
    <submittedName>
        <fullName evidence="9">C-type cytochrome</fullName>
    </submittedName>
</protein>
<dbReference type="Pfam" id="PF13442">
    <property type="entry name" value="Cytochrome_CBB3"/>
    <property type="match status" value="1"/>
</dbReference>
<evidence type="ECO:0000256" key="1">
    <source>
        <dbReference type="ARBA" id="ARBA00022448"/>
    </source>
</evidence>
<dbReference type="PANTHER" id="PTHR37823">
    <property type="entry name" value="CYTOCHROME C-553-LIKE"/>
    <property type="match status" value="1"/>
</dbReference>
<dbReference type="PIRSF" id="PIRSF000025">
    <property type="entry name" value="Cytc_Bsub_c550"/>
    <property type="match status" value="1"/>
</dbReference>
<keyword evidence="7" id="KW-0472">Membrane</keyword>
<evidence type="ECO:0000256" key="2">
    <source>
        <dbReference type="ARBA" id="ARBA00022617"/>
    </source>
</evidence>
<evidence type="ECO:0000313" key="10">
    <source>
        <dbReference type="Proteomes" id="UP001596143"/>
    </source>
</evidence>
<dbReference type="EMBL" id="JBHSPF010000068">
    <property type="protein sequence ID" value="MFC5629721.1"/>
    <property type="molecule type" value="Genomic_DNA"/>
</dbReference>